<evidence type="ECO:0000313" key="1">
    <source>
        <dbReference type="EMBL" id="GBC01155.1"/>
    </source>
</evidence>
<name>A0A2Z6RSD8_9GLOM</name>
<protein>
    <recommendedName>
        <fullName evidence="3">Complex 1 LYR protein</fullName>
    </recommendedName>
</protein>
<comment type="caution">
    <text evidence="1">The sequence shown here is derived from an EMBL/GenBank/DDBJ whole genome shotgun (WGS) entry which is preliminary data.</text>
</comment>
<reference evidence="1 2" key="1">
    <citation type="submission" date="2017-11" db="EMBL/GenBank/DDBJ databases">
        <title>The genome of Rhizophagus clarus HR1 reveals common genetic basis of auxotrophy among arbuscular mycorrhizal fungi.</title>
        <authorList>
            <person name="Kobayashi Y."/>
        </authorList>
    </citation>
    <scope>NUCLEOTIDE SEQUENCE [LARGE SCALE GENOMIC DNA]</scope>
    <source>
        <strain evidence="1 2">HR1</strain>
    </source>
</reference>
<dbReference type="InterPro" id="IPR037653">
    <property type="entry name" value="Cbp6"/>
</dbReference>
<dbReference type="Pfam" id="PF20180">
    <property type="entry name" value="UQCC2_CBP6"/>
    <property type="match status" value="1"/>
</dbReference>
<dbReference type="AlphaFoldDB" id="A0A2Z6RSD8"/>
<accession>A0A2Z6RSD8</accession>
<dbReference type="PANTHER" id="PTHR28250">
    <property type="entry name" value="CYTOCHROME B PRE-MRNA-PROCESSING PROTEIN 6"/>
    <property type="match status" value="1"/>
</dbReference>
<sequence>MMINQLLVDQFVFFPEIIYMPTSSKTEILSLYRSFLRIIENWPNDYLRPNRNLKHILYLRVIEGFRQNMVVNSPHVYDNLVSNAEKELNALRVLEENEFKEKYPLSDKMYRPAANPRYYFGLLAELDKAAKQKQIDDSTPPSWWRRLFGLGHYKEL</sequence>
<dbReference type="GO" id="GO:0061671">
    <property type="term" value="C:Cbp3p-Cbp6 complex"/>
    <property type="evidence" value="ECO:0007669"/>
    <property type="project" value="InterPro"/>
</dbReference>
<keyword evidence="2" id="KW-1185">Reference proteome</keyword>
<dbReference type="GO" id="GO:0043022">
    <property type="term" value="F:ribosome binding"/>
    <property type="evidence" value="ECO:0007669"/>
    <property type="project" value="InterPro"/>
</dbReference>
<dbReference type="EMBL" id="BEXD01003435">
    <property type="protein sequence ID" value="GBC01155.1"/>
    <property type="molecule type" value="Genomic_DNA"/>
</dbReference>
<dbReference type="STRING" id="94130.A0A2Z6RSD8"/>
<dbReference type="PANTHER" id="PTHR28250:SF1">
    <property type="entry name" value="CYTOCHROME B PRE-MRNA-PROCESSING PROTEIN 6"/>
    <property type="match status" value="1"/>
</dbReference>
<evidence type="ECO:0000313" key="2">
    <source>
        <dbReference type="Proteomes" id="UP000247702"/>
    </source>
</evidence>
<organism evidence="1 2">
    <name type="scientific">Rhizophagus clarus</name>
    <dbReference type="NCBI Taxonomy" id="94130"/>
    <lineage>
        <taxon>Eukaryota</taxon>
        <taxon>Fungi</taxon>
        <taxon>Fungi incertae sedis</taxon>
        <taxon>Mucoromycota</taxon>
        <taxon>Glomeromycotina</taxon>
        <taxon>Glomeromycetes</taxon>
        <taxon>Glomerales</taxon>
        <taxon>Glomeraceae</taxon>
        <taxon>Rhizophagus</taxon>
    </lineage>
</organism>
<evidence type="ECO:0008006" key="3">
    <source>
        <dbReference type="Google" id="ProtNLM"/>
    </source>
</evidence>
<dbReference type="Proteomes" id="UP000247702">
    <property type="component" value="Unassembled WGS sequence"/>
</dbReference>
<gene>
    <name evidence="1" type="ORF">RclHR1_04090006</name>
</gene>
<proteinExistence type="predicted"/>
<dbReference type="GO" id="GO:0034551">
    <property type="term" value="P:mitochondrial respiratory chain complex III assembly"/>
    <property type="evidence" value="ECO:0007669"/>
    <property type="project" value="TreeGrafter"/>
</dbReference>